<evidence type="ECO:0000259" key="3">
    <source>
        <dbReference type="PROSITE" id="PS51186"/>
    </source>
</evidence>
<dbReference type="Gene3D" id="3.40.630.30">
    <property type="match status" value="1"/>
</dbReference>
<feature type="domain" description="N-acetyltransferase" evidence="3">
    <location>
        <begin position="10"/>
        <end position="157"/>
    </location>
</feature>
<proteinExistence type="predicted"/>
<dbReference type="EC" id="2.3.-.-" evidence="4"/>
<dbReference type="PANTHER" id="PTHR43877">
    <property type="entry name" value="AMINOALKYLPHOSPHONATE N-ACETYLTRANSFERASE-RELATED-RELATED"/>
    <property type="match status" value="1"/>
</dbReference>
<dbReference type="PROSITE" id="PS51186">
    <property type="entry name" value="GNAT"/>
    <property type="match status" value="1"/>
</dbReference>
<keyword evidence="5" id="KW-1185">Reference proteome</keyword>
<name>A0ABV7F1W4_9BURK</name>
<dbReference type="Pfam" id="PF00583">
    <property type="entry name" value="Acetyltransf_1"/>
    <property type="match status" value="1"/>
</dbReference>
<keyword evidence="1 4" id="KW-0808">Transferase</keyword>
<accession>A0ABV7F1W4</accession>
<dbReference type="Proteomes" id="UP001595530">
    <property type="component" value="Unassembled WGS sequence"/>
</dbReference>
<evidence type="ECO:0000313" key="4">
    <source>
        <dbReference type="EMBL" id="MFC3109059.1"/>
    </source>
</evidence>
<evidence type="ECO:0000256" key="1">
    <source>
        <dbReference type="ARBA" id="ARBA00022679"/>
    </source>
</evidence>
<dbReference type="GO" id="GO:0016746">
    <property type="term" value="F:acyltransferase activity"/>
    <property type="evidence" value="ECO:0007669"/>
    <property type="project" value="UniProtKB-KW"/>
</dbReference>
<comment type="caution">
    <text evidence="4">The sequence shown here is derived from an EMBL/GenBank/DDBJ whole genome shotgun (WGS) entry which is preliminary data.</text>
</comment>
<dbReference type="EMBL" id="JBHRTP010000040">
    <property type="protein sequence ID" value="MFC3109059.1"/>
    <property type="molecule type" value="Genomic_DNA"/>
</dbReference>
<dbReference type="CDD" id="cd04301">
    <property type="entry name" value="NAT_SF"/>
    <property type="match status" value="1"/>
</dbReference>
<dbReference type="InterPro" id="IPR000182">
    <property type="entry name" value="GNAT_dom"/>
</dbReference>
<protein>
    <submittedName>
        <fullName evidence="4">GNAT family N-acetyltransferase</fullName>
        <ecNumber evidence="4">2.3.-.-</ecNumber>
    </submittedName>
</protein>
<evidence type="ECO:0000256" key="2">
    <source>
        <dbReference type="ARBA" id="ARBA00023315"/>
    </source>
</evidence>
<dbReference type="RefSeq" id="WP_390331822.1">
    <property type="nucleotide sequence ID" value="NZ_JBHRTP010000040.1"/>
</dbReference>
<dbReference type="InterPro" id="IPR016181">
    <property type="entry name" value="Acyl_CoA_acyltransferase"/>
</dbReference>
<organism evidence="4 5">
    <name type="scientific">Undibacterium arcticum</name>
    <dbReference type="NCBI Taxonomy" id="1762892"/>
    <lineage>
        <taxon>Bacteria</taxon>
        <taxon>Pseudomonadati</taxon>
        <taxon>Pseudomonadota</taxon>
        <taxon>Betaproteobacteria</taxon>
        <taxon>Burkholderiales</taxon>
        <taxon>Oxalobacteraceae</taxon>
        <taxon>Undibacterium</taxon>
    </lineage>
</organism>
<gene>
    <name evidence="4" type="ORF">ACFOFO_14005</name>
</gene>
<dbReference type="InterPro" id="IPR050832">
    <property type="entry name" value="Bact_Acetyltransf"/>
</dbReference>
<dbReference type="PANTHER" id="PTHR43877:SF2">
    <property type="entry name" value="AMINOALKYLPHOSPHONATE N-ACETYLTRANSFERASE-RELATED"/>
    <property type="match status" value="1"/>
</dbReference>
<evidence type="ECO:0000313" key="5">
    <source>
        <dbReference type="Proteomes" id="UP001595530"/>
    </source>
</evidence>
<dbReference type="SUPFAM" id="SSF55729">
    <property type="entry name" value="Acyl-CoA N-acyltransferases (Nat)"/>
    <property type="match status" value="1"/>
</dbReference>
<keyword evidence="2 4" id="KW-0012">Acyltransferase</keyword>
<reference evidence="5" key="1">
    <citation type="journal article" date="2019" name="Int. J. Syst. Evol. Microbiol.">
        <title>The Global Catalogue of Microorganisms (GCM) 10K type strain sequencing project: providing services to taxonomists for standard genome sequencing and annotation.</title>
        <authorList>
            <consortium name="The Broad Institute Genomics Platform"/>
            <consortium name="The Broad Institute Genome Sequencing Center for Infectious Disease"/>
            <person name="Wu L."/>
            <person name="Ma J."/>
        </authorList>
    </citation>
    <scope>NUCLEOTIDE SEQUENCE [LARGE SCALE GENOMIC DNA]</scope>
    <source>
        <strain evidence="5">KCTC 42986</strain>
    </source>
</reference>
<sequence>MTSQLPLSKLSIRRALKSDLPRLLELIADDDLGKNREGVGSDDACYAHAFDQIDQDESQFLMVGELDGNVVAMLQLTFIPGLSRKGALRAMIESVRVDGHLRGQGIGHWIIQQAIQVARDRGCKLVQLTSDKQRLQAHRFYGSLGFSASHEGFKLPL</sequence>